<feature type="transmembrane region" description="Helical" evidence="5">
    <location>
        <begin position="30"/>
        <end position="51"/>
    </location>
</feature>
<dbReference type="Proteomes" id="UP000198850">
    <property type="component" value="Unassembled WGS sequence"/>
</dbReference>
<dbReference type="EMBL" id="FNRA01000003">
    <property type="protein sequence ID" value="SEA37736.1"/>
    <property type="molecule type" value="Genomic_DNA"/>
</dbReference>
<dbReference type="AlphaFoldDB" id="A0A1H4AP87"/>
<keyword evidence="4 5" id="KW-0472">Membrane</keyword>
<proteinExistence type="predicted"/>
<sequence length="123" mass="13703">MATFVKAQVASLSASIIDFLTTLVCTQVFHIWYVAGSVIGTTAGGAVNFMMGRNWVFGTKERNIRIQIIKYVLVWTGNLLLTTAGVFLVTHYLHVNYILSKIIVSCTVGTGYNFLMQKKFVFI</sequence>
<reference evidence="7 8" key="1">
    <citation type="submission" date="2016-10" db="EMBL/GenBank/DDBJ databases">
        <authorList>
            <person name="de Groot N.N."/>
        </authorList>
    </citation>
    <scope>NUCLEOTIDE SEQUENCE [LARGE SCALE GENOMIC DNA]</scope>
    <source>
        <strain evidence="7 8">DSM 19033</strain>
    </source>
</reference>
<feature type="transmembrane region" description="Helical" evidence="5">
    <location>
        <begin position="98"/>
        <end position="115"/>
    </location>
</feature>
<dbReference type="GO" id="GO:0016020">
    <property type="term" value="C:membrane"/>
    <property type="evidence" value="ECO:0007669"/>
    <property type="project" value="UniProtKB-SubCell"/>
</dbReference>
<organism evidence="7 8">
    <name type="scientific">Pedobacter hartonius</name>
    <dbReference type="NCBI Taxonomy" id="425514"/>
    <lineage>
        <taxon>Bacteria</taxon>
        <taxon>Pseudomonadati</taxon>
        <taxon>Bacteroidota</taxon>
        <taxon>Sphingobacteriia</taxon>
        <taxon>Sphingobacteriales</taxon>
        <taxon>Sphingobacteriaceae</taxon>
        <taxon>Pedobacter</taxon>
    </lineage>
</organism>
<evidence type="ECO:0000256" key="3">
    <source>
        <dbReference type="ARBA" id="ARBA00022989"/>
    </source>
</evidence>
<dbReference type="Pfam" id="PF04138">
    <property type="entry name" value="GtrA_DPMS_TM"/>
    <property type="match status" value="1"/>
</dbReference>
<comment type="subcellular location">
    <subcellularLocation>
        <location evidence="1">Membrane</location>
        <topology evidence="1">Multi-pass membrane protein</topology>
    </subcellularLocation>
</comment>
<dbReference type="InterPro" id="IPR007267">
    <property type="entry name" value="GtrA_DPMS_TM"/>
</dbReference>
<dbReference type="STRING" id="425514.SAMN05443550_10351"/>
<evidence type="ECO:0000256" key="4">
    <source>
        <dbReference type="ARBA" id="ARBA00023136"/>
    </source>
</evidence>
<keyword evidence="3 5" id="KW-1133">Transmembrane helix</keyword>
<name>A0A1H4AP87_9SPHI</name>
<evidence type="ECO:0000256" key="1">
    <source>
        <dbReference type="ARBA" id="ARBA00004141"/>
    </source>
</evidence>
<dbReference type="OrthoDB" id="961506at2"/>
<evidence type="ECO:0000256" key="2">
    <source>
        <dbReference type="ARBA" id="ARBA00022692"/>
    </source>
</evidence>
<evidence type="ECO:0000256" key="5">
    <source>
        <dbReference type="SAM" id="Phobius"/>
    </source>
</evidence>
<protein>
    <submittedName>
        <fullName evidence="7">Putative flippase GtrA (Transmembrane translocase of bactoprenol-linked glucose)</fullName>
    </submittedName>
</protein>
<dbReference type="RefSeq" id="WP_090555725.1">
    <property type="nucleotide sequence ID" value="NZ_FNRA01000003.1"/>
</dbReference>
<feature type="domain" description="GtrA/DPMS transmembrane" evidence="6">
    <location>
        <begin position="12"/>
        <end position="122"/>
    </location>
</feature>
<evidence type="ECO:0000259" key="6">
    <source>
        <dbReference type="Pfam" id="PF04138"/>
    </source>
</evidence>
<feature type="transmembrane region" description="Helical" evidence="5">
    <location>
        <begin position="72"/>
        <end position="92"/>
    </location>
</feature>
<accession>A0A1H4AP87</accession>
<evidence type="ECO:0000313" key="8">
    <source>
        <dbReference type="Proteomes" id="UP000198850"/>
    </source>
</evidence>
<keyword evidence="8" id="KW-1185">Reference proteome</keyword>
<dbReference type="GO" id="GO:0000271">
    <property type="term" value="P:polysaccharide biosynthetic process"/>
    <property type="evidence" value="ECO:0007669"/>
    <property type="project" value="InterPro"/>
</dbReference>
<keyword evidence="2 5" id="KW-0812">Transmembrane</keyword>
<gene>
    <name evidence="7" type="ORF">SAMN05443550_10351</name>
</gene>
<evidence type="ECO:0000313" key="7">
    <source>
        <dbReference type="EMBL" id="SEA37736.1"/>
    </source>
</evidence>